<reference evidence="1" key="1">
    <citation type="journal article" date="2013" name="PLoS ONE">
        <title>The Plastid Genome of the Red Macroalga Grateloupia taiwanensis (Halymeniaceae).</title>
        <authorList>
            <person name="Depriest M.S."/>
            <person name="Bhattacharya D."/>
            <person name="Lopez-Bautista J.M."/>
        </authorList>
    </citation>
    <scope>NUCLEOTIDE SEQUENCE</scope>
</reference>
<proteinExistence type="predicted"/>
<gene>
    <name evidence="1" type="primary">orf11</name>
</gene>
<reference evidence="1" key="2">
    <citation type="submission" date="2013-04" db="EMBL/GenBank/DDBJ databases">
        <authorList>
            <person name="DePriest M.S.Jr."/>
            <person name="Bhattacharya D."/>
            <person name="Lopez-Bautista J.M."/>
        </authorList>
    </citation>
    <scope>NUCLEOTIDE SEQUENCE</scope>
</reference>
<dbReference type="EMBL" id="KC894740">
    <property type="protein sequence ID" value="AGO19783.1"/>
    <property type="molecule type" value="Genomic_DNA"/>
</dbReference>
<sequence>MINYDRYNRITNEFIIFRLIFIFKIELSLVVYI</sequence>
<keyword evidence="1" id="KW-0934">Plastid</keyword>
<dbReference type="RefSeq" id="YP_008144914.1">
    <property type="nucleotide sequence ID" value="NC_021618.1"/>
</dbReference>
<evidence type="ECO:0000313" key="1">
    <source>
        <dbReference type="EMBL" id="AGO19783.1"/>
    </source>
</evidence>
<accession>R9XZC8</accession>
<protein>
    <submittedName>
        <fullName evidence="1">Uncharacterized protein</fullName>
    </submittedName>
</protein>
<geneLocation type="plastid" evidence="1"/>
<dbReference type="AlphaFoldDB" id="R9XZC8"/>
<dbReference type="GeneID" id="16017082"/>
<organism evidence="1">
    <name type="scientific">Phyllymenia taiwanensis</name>
    <dbReference type="NCBI Taxonomy" id="1260292"/>
    <lineage>
        <taxon>Eukaryota</taxon>
        <taxon>Rhodophyta</taxon>
        <taxon>Florideophyceae</taxon>
        <taxon>Rhodymeniophycidae</taxon>
        <taxon>Halymeniales</taxon>
        <taxon>Halymeniaceae</taxon>
        <taxon>Phyllymenia</taxon>
    </lineage>
</organism>
<name>R9XZC8_9FLOR</name>